<organism evidence="5">
    <name type="scientific">marine metagenome</name>
    <dbReference type="NCBI Taxonomy" id="408172"/>
    <lineage>
        <taxon>unclassified sequences</taxon>
        <taxon>metagenomes</taxon>
        <taxon>ecological metagenomes</taxon>
    </lineage>
</organism>
<name>A0A382Y091_9ZZZZ</name>
<comment type="similarity">
    <text evidence="1">Belongs to the universal ribosomal protein uL24 family.</text>
</comment>
<evidence type="ECO:0008006" key="6">
    <source>
        <dbReference type="Google" id="ProtNLM"/>
    </source>
</evidence>
<dbReference type="InterPro" id="IPR014722">
    <property type="entry name" value="Rib_uL2_dom2"/>
</dbReference>
<dbReference type="NCBIfam" id="TIGR01080">
    <property type="entry name" value="rplX_A_E"/>
    <property type="match status" value="1"/>
</dbReference>
<evidence type="ECO:0000256" key="2">
    <source>
        <dbReference type="ARBA" id="ARBA00022980"/>
    </source>
</evidence>
<dbReference type="EMBL" id="UINC01171965">
    <property type="protein sequence ID" value="SVD76802.1"/>
    <property type="molecule type" value="Genomic_DNA"/>
</dbReference>
<protein>
    <recommendedName>
        <fullName evidence="6">KOW domain-containing protein</fullName>
    </recommendedName>
</protein>
<proteinExistence type="inferred from homology"/>
<dbReference type="InterPro" id="IPR041988">
    <property type="entry name" value="Ribosomal_uL24_KOW"/>
</dbReference>
<dbReference type="HAMAP" id="MF_01326_A">
    <property type="entry name" value="Ribosomal_uL24_A"/>
    <property type="match status" value="1"/>
</dbReference>
<dbReference type="Pfam" id="PF16906">
    <property type="entry name" value="Ribosomal_L26"/>
    <property type="match status" value="1"/>
</dbReference>
<dbReference type="InterPro" id="IPR005825">
    <property type="entry name" value="Ribosomal_uL24_CS"/>
</dbReference>
<dbReference type="GO" id="GO:0015934">
    <property type="term" value="C:large ribosomal subunit"/>
    <property type="evidence" value="ECO:0007669"/>
    <property type="project" value="InterPro"/>
</dbReference>
<dbReference type="CDD" id="cd06089">
    <property type="entry name" value="KOW_RPL26"/>
    <property type="match status" value="1"/>
</dbReference>
<reference evidence="5" key="1">
    <citation type="submission" date="2018-05" db="EMBL/GenBank/DDBJ databases">
        <authorList>
            <person name="Lanie J.A."/>
            <person name="Ng W.-L."/>
            <person name="Kazmierczak K.M."/>
            <person name="Andrzejewski T.M."/>
            <person name="Davidsen T.M."/>
            <person name="Wayne K.J."/>
            <person name="Tettelin H."/>
            <person name="Glass J.I."/>
            <person name="Rusch D."/>
            <person name="Podicherti R."/>
            <person name="Tsui H.-C.T."/>
            <person name="Winkler M.E."/>
        </authorList>
    </citation>
    <scope>NUCLEOTIDE SEQUENCE</scope>
</reference>
<gene>
    <name evidence="5" type="ORF">METZ01_LOCUS429656</name>
</gene>
<evidence type="ECO:0000256" key="4">
    <source>
        <dbReference type="SAM" id="MobiDB-lite"/>
    </source>
</evidence>
<keyword evidence="3" id="KW-0687">Ribonucleoprotein</keyword>
<dbReference type="PANTHER" id="PTHR11143">
    <property type="entry name" value="60S RIBOSOMAL PROTEIN L26 FAMILY MEMBER"/>
    <property type="match status" value="1"/>
</dbReference>
<sequence>MRNKQIYRATNQFRGKQAGSHLSKQLRQKYGQRSVRILNGDTIKVIRGEFKGVDGKVVKVSTAKHTIAIEGIKKQKRKGDKIDVYIDSSNVVITNLNMDDKWRTVRLEKKPKAKIKAEKTENETETKPVKEKERKK</sequence>
<dbReference type="GO" id="GO:0003735">
    <property type="term" value="F:structural constituent of ribosome"/>
    <property type="evidence" value="ECO:0007669"/>
    <property type="project" value="InterPro"/>
</dbReference>
<keyword evidence="2" id="KW-0689">Ribosomal protein</keyword>
<dbReference type="GO" id="GO:0006412">
    <property type="term" value="P:translation"/>
    <property type="evidence" value="ECO:0007669"/>
    <property type="project" value="InterPro"/>
</dbReference>
<dbReference type="InterPro" id="IPR005756">
    <property type="entry name" value="Ribosomal_uL24_euk/arc"/>
</dbReference>
<dbReference type="GO" id="GO:0003723">
    <property type="term" value="F:RNA binding"/>
    <property type="evidence" value="ECO:0007669"/>
    <property type="project" value="InterPro"/>
</dbReference>
<evidence type="ECO:0000256" key="1">
    <source>
        <dbReference type="ARBA" id="ARBA00010618"/>
    </source>
</evidence>
<dbReference type="PROSITE" id="PS01108">
    <property type="entry name" value="RIBOSOMAL_L24"/>
    <property type="match status" value="1"/>
</dbReference>
<evidence type="ECO:0000313" key="5">
    <source>
        <dbReference type="EMBL" id="SVD76802.1"/>
    </source>
</evidence>
<dbReference type="SUPFAM" id="SSF50104">
    <property type="entry name" value="Translation proteins SH3-like domain"/>
    <property type="match status" value="1"/>
</dbReference>
<dbReference type="AlphaFoldDB" id="A0A382Y091"/>
<dbReference type="InterPro" id="IPR008991">
    <property type="entry name" value="Translation_prot_SH3-like_sf"/>
</dbReference>
<evidence type="ECO:0000256" key="3">
    <source>
        <dbReference type="ARBA" id="ARBA00023274"/>
    </source>
</evidence>
<feature type="region of interest" description="Disordered" evidence="4">
    <location>
        <begin position="109"/>
        <end position="136"/>
    </location>
</feature>
<dbReference type="Gene3D" id="2.30.30.30">
    <property type="match status" value="1"/>
</dbReference>
<accession>A0A382Y091</accession>